<evidence type="ECO:0000256" key="1">
    <source>
        <dbReference type="SAM" id="MobiDB-lite"/>
    </source>
</evidence>
<sequence>MRSTKEQPSSSSSSTTVPATANFDNIESEPLDGDELDIESWGLGEEDDLVDVEALAEIMCSTGDAETVGGPKEDLRRQAVKFRGSASLFRELNKKYNCLGITDRSVRIWADFELQRNIESQNYEASPGEALLGFCLLLETSEDGKNVSGGGPVVERADFAVEVRVNDADNTDGEDAEALMIDTAPATRETLWRDTALEIQRRMRLKLLHVTASVGVGVLATTQSHPCIQGHRTYRYCPLTTHPEVNGFMSLEDYKRLILPQNQLKTQARKRAKEEALCNRCGEPLADTHRPLSSKFEQLYSLLVSFTRR</sequence>
<feature type="compositionally biased region" description="Polar residues" evidence="1">
    <location>
        <begin position="15"/>
        <end position="25"/>
    </location>
</feature>
<dbReference type="Proteomes" id="UP000591131">
    <property type="component" value="Unassembled WGS sequence"/>
</dbReference>
<gene>
    <name evidence="2" type="ORF">FOL47_008713</name>
</gene>
<evidence type="ECO:0000313" key="2">
    <source>
        <dbReference type="EMBL" id="KAF4656879.1"/>
    </source>
</evidence>
<organism evidence="2 3">
    <name type="scientific">Perkinsus chesapeaki</name>
    <name type="common">Clam parasite</name>
    <name type="synonym">Perkinsus andrewsi</name>
    <dbReference type="NCBI Taxonomy" id="330153"/>
    <lineage>
        <taxon>Eukaryota</taxon>
        <taxon>Sar</taxon>
        <taxon>Alveolata</taxon>
        <taxon>Perkinsozoa</taxon>
        <taxon>Perkinsea</taxon>
        <taxon>Perkinsida</taxon>
        <taxon>Perkinsidae</taxon>
        <taxon>Perkinsus</taxon>
    </lineage>
</organism>
<proteinExistence type="predicted"/>
<feature type="region of interest" description="Disordered" evidence="1">
    <location>
        <begin position="1"/>
        <end position="35"/>
    </location>
</feature>
<comment type="caution">
    <text evidence="2">The sequence shown here is derived from an EMBL/GenBank/DDBJ whole genome shotgun (WGS) entry which is preliminary data.</text>
</comment>
<keyword evidence="3" id="KW-1185">Reference proteome</keyword>
<feature type="compositionally biased region" description="Acidic residues" evidence="1">
    <location>
        <begin position="26"/>
        <end position="35"/>
    </location>
</feature>
<protein>
    <submittedName>
        <fullName evidence="2">Uncharacterized protein</fullName>
    </submittedName>
</protein>
<dbReference type="AlphaFoldDB" id="A0A7J6LCE9"/>
<accession>A0A7J6LCE9</accession>
<dbReference type="EMBL" id="JAAPAO010000572">
    <property type="protein sequence ID" value="KAF4656879.1"/>
    <property type="molecule type" value="Genomic_DNA"/>
</dbReference>
<evidence type="ECO:0000313" key="3">
    <source>
        <dbReference type="Proteomes" id="UP000591131"/>
    </source>
</evidence>
<reference evidence="2 3" key="1">
    <citation type="submission" date="2020-04" db="EMBL/GenBank/DDBJ databases">
        <title>Perkinsus chesapeaki whole genome sequence.</title>
        <authorList>
            <person name="Bogema D.R."/>
        </authorList>
    </citation>
    <scope>NUCLEOTIDE SEQUENCE [LARGE SCALE GENOMIC DNA]</scope>
    <source>
        <strain evidence="2">ATCC PRA-425</strain>
    </source>
</reference>
<name>A0A7J6LCE9_PERCH</name>